<gene>
    <name evidence="7" type="ORF">XAT740_LOCUS60638</name>
</gene>
<dbReference type="GO" id="GO:0005743">
    <property type="term" value="C:mitochondrial inner membrane"/>
    <property type="evidence" value="ECO:0007669"/>
    <property type="project" value="TreeGrafter"/>
</dbReference>
<dbReference type="Gene3D" id="3.40.50.300">
    <property type="entry name" value="P-loop containing nucleotide triphosphate hydrolases"/>
    <property type="match status" value="1"/>
</dbReference>
<proteinExistence type="predicted"/>
<protein>
    <recommendedName>
        <fullName evidence="6">ABC transmembrane type-1 domain-containing protein</fullName>
    </recommendedName>
</protein>
<dbReference type="InterPro" id="IPR011527">
    <property type="entry name" value="ABC1_TM_dom"/>
</dbReference>
<dbReference type="AlphaFoldDB" id="A0A816H4U8"/>
<dbReference type="PROSITE" id="PS50929">
    <property type="entry name" value="ABC_TM1F"/>
    <property type="match status" value="1"/>
</dbReference>
<dbReference type="GO" id="GO:0005524">
    <property type="term" value="F:ATP binding"/>
    <property type="evidence" value="ECO:0007669"/>
    <property type="project" value="InterPro"/>
</dbReference>
<dbReference type="GO" id="GO:0016887">
    <property type="term" value="F:ATP hydrolysis activity"/>
    <property type="evidence" value="ECO:0007669"/>
    <property type="project" value="InterPro"/>
</dbReference>
<dbReference type="PANTHER" id="PTHR43394:SF27">
    <property type="entry name" value="ATP-DEPENDENT TRANSLOCASE ABCB1-LIKE"/>
    <property type="match status" value="1"/>
</dbReference>
<keyword evidence="4 5" id="KW-0472">Membrane</keyword>
<dbReference type="Proteomes" id="UP000663828">
    <property type="component" value="Unassembled WGS sequence"/>
</dbReference>
<evidence type="ECO:0000256" key="2">
    <source>
        <dbReference type="ARBA" id="ARBA00022692"/>
    </source>
</evidence>
<sequence length="396" mass="44192">KYETLVGERGIQLSGGEKQRIALARALVKQPSILLLDEATSALDNISEKIVQEALTRACKNRTTIVVAHRLTTIQNADYIYVLEKGSVIEEGTHDTLMMKDGGKYQTMVEKQQIHKFTVDENVPSEKFIGKGEKQNLERNRLLSELETADMNRKSSLPIARESMFLRLLLMNGPEWPAIFIGCAACIICGLCQPIFAFLLAKLIDLLRGCNLADIRRGVLISSVVLLSLGICMFFLRFCQFTAFGIAGSKLTQRIRAKAFASLLRQEVAYFDQPENRSGAVCARLYSNAKAIQDMTGTRLGSLCEGLALCGFGLLFGLLLSWQLTIIVFLPFIAYAVIALIDIWINIELKDRSKAIYGEASSLAVDALHNIRTIKQLFVEHEILRRYSKLIDLAHT</sequence>
<evidence type="ECO:0000256" key="5">
    <source>
        <dbReference type="SAM" id="Phobius"/>
    </source>
</evidence>
<dbReference type="CDD" id="cd18578">
    <property type="entry name" value="ABC_6TM_Pgp_ABCB1_D2_like"/>
    <property type="match status" value="1"/>
</dbReference>
<keyword evidence="8" id="KW-1185">Reference proteome</keyword>
<dbReference type="InterPro" id="IPR027417">
    <property type="entry name" value="P-loop_NTPase"/>
</dbReference>
<dbReference type="Pfam" id="PF00005">
    <property type="entry name" value="ABC_tran"/>
    <property type="match status" value="1"/>
</dbReference>
<dbReference type="Gene3D" id="1.20.1560.10">
    <property type="entry name" value="ABC transporter type 1, transmembrane domain"/>
    <property type="match status" value="1"/>
</dbReference>
<accession>A0A816H4U8</accession>
<dbReference type="GO" id="GO:0015421">
    <property type="term" value="F:ABC-type oligopeptide transporter activity"/>
    <property type="evidence" value="ECO:0007669"/>
    <property type="project" value="TreeGrafter"/>
</dbReference>
<name>A0A816H4U8_ADIRI</name>
<evidence type="ECO:0000256" key="1">
    <source>
        <dbReference type="ARBA" id="ARBA00004141"/>
    </source>
</evidence>
<evidence type="ECO:0000256" key="3">
    <source>
        <dbReference type="ARBA" id="ARBA00022989"/>
    </source>
</evidence>
<evidence type="ECO:0000256" key="4">
    <source>
        <dbReference type="ARBA" id="ARBA00023136"/>
    </source>
</evidence>
<keyword evidence="3 5" id="KW-1133">Transmembrane helix</keyword>
<organism evidence="7 8">
    <name type="scientific">Adineta ricciae</name>
    <name type="common">Rotifer</name>
    <dbReference type="NCBI Taxonomy" id="249248"/>
    <lineage>
        <taxon>Eukaryota</taxon>
        <taxon>Metazoa</taxon>
        <taxon>Spiralia</taxon>
        <taxon>Gnathifera</taxon>
        <taxon>Rotifera</taxon>
        <taxon>Eurotatoria</taxon>
        <taxon>Bdelloidea</taxon>
        <taxon>Adinetida</taxon>
        <taxon>Adinetidae</taxon>
        <taxon>Adineta</taxon>
    </lineage>
</organism>
<feature type="domain" description="ABC transmembrane type-1" evidence="6">
    <location>
        <begin position="180"/>
        <end position="396"/>
    </location>
</feature>
<feature type="transmembrane region" description="Helical" evidence="5">
    <location>
        <begin position="326"/>
        <end position="345"/>
    </location>
</feature>
<dbReference type="Pfam" id="PF00664">
    <property type="entry name" value="ABC_membrane"/>
    <property type="match status" value="1"/>
</dbReference>
<dbReference type="InterPro" id="IPR039421">
    <property type="entry name" value="Type_1_exporter"/>
</dbReference>
<evidence type="ECO:0000259" key="6">
    <source>
        <dbReference type="PROSITE" id="PS50929"/>
    </source>
</evidence>
<feature type="non-terminal residue" evidence="7">
    <location>
        <position position="396"/>
    </location>
</feature>
<reference evidence="7" key="1">
    <citation type="submission" date="2021-02" db="EMBL/GenBank/DDBJ databases">
        <authorList>
            <person name="Nowell W R."/>
        </authorList>
    </citation>
    <scope>NUCLEOTIDE SEQUENCE</scope>
</reference>
<feature type="transmembrane region" description="Helical" evidence="5">
    <location>
        <begin position="220"/>
        <end position="246"/>
    </location>
</feature>
<keyword evidence="2 5" id="KW-0812">Transmembrane</keyword>
<feature type="transmembrane region" description="Helical" evidence="5">
    <location>
        <begin position="176"/>
        <end position="200"/>
    </location>
</feature>
<evidence type="ECO:0000313" key="8">
    <source>
        <dbReference type="Proteomes" id="UP000663828"/>
    </source>
</evidence>
<comment type="caution">
    <text evidence="7">The sequence shown here is derived from an EMBL/GenBank/DDBJ whole genome shotgun (WGS) entry which is preliminary data.</text>
</comment>
<dbReference type="GO" id="GO:0090374">
    <property type="term" value="P:oligopeptide export from mitochondrion"/>
    <property type="evidence" value="ECO:0007669"/>
    <property type="project" value="TreeGrafter"/>
</dbReference>
<dbReference type="EMBL" id="CAJNOR010015154">
    <property type="protein sequence ID" value="CAF1681406.1"/>
    <property type="molecule type" value="Genomic_DNA"/>
</dbReference>
<dbReference type="InterPro" id="IPR003439">
    <property type="entry name" value="ABC_transporter-like_ATP-bd"/>
</dbReference>
<dbReference type="SUPFAM" id="SSF90123">
    <property type="entry name" value="ABC transporter transmembrane region"/>
    <property type="match status" value="1"/>
</dbReference>
<dbReference type="InterPro" id="IPR036640">
    <property type="entry name" value="ABC1_TM_sf"/>
</dbReference>
<dbReference type="SUPFAM" id="SSF52540">
    <property type="entry name" value="P-loop containing nucleoside triphosphate hydrolases"/>
    <property type="match status" value="1"/>
</dbReference>
<evidence type="ECO:0000313" key="7">
    <source>
        <dbReference type="EMBL" id="CAF1681406.1"/>
    </source>
</evidence>
<comment type="subcellular location">
    <subcellularLocation>
        <location evidence="1">Membrane</location>
        <topology evidence="1">Multi-pass membrane protein</topology>
    </subcellularLocation>
</comment>
<dbReference type="PANTHER" id="PTHR43394">
    <property type="entry name" value="ATP-DEPENDENT PERMEASE MDL1, MITOCHONDRIAL"/>
    <property type="match status" value="1"/>
</dbReference>
<feature type="non-terminal residue" evidence="7">
    <location>
        <position position="1"/>
    </location>
</feature>